<evidence type="ECO:0000313" key="4">
    <source>
        <dbReference type="Proteomes" id="UP000658793"/>
    </source>
</evidence>
<evidence type="ECO:0000313" key="3">
    <source>
        <dbReference type="EMBL" id="GGA71222.1"/>
    </source>
</evidence>
<evidence type="ECO:0000259" key="2">
    <source>
        <dbReference type="PROSITE" id="PS50933"/>
    </source>
</evidence>
<gene>
    <name evidence="3" type="ORF">GCM10008015_09920</name>
</gene>
<keyword evidence="1" id="KW-0732">Signal</keyword>
<dbReference type="PROSITE" id="PS51257">
    <property type="entry name" value="PROKAR_LIPOPROTEIN"/>
    <property type="match status" value="1"/>
</dbReference>
<feature type="chain" id="PRO_5046458440" description="CHRD domain-containing protein" evidence="1">
    <location>
        <begin position="24"/>
        <end position="165"/>
    </location>
</feature>
<reference evidence="4" key="1">
    <citation type="journal article" date="2019" name="Int. J. Syst. Evol. Microbiol.">
        <title>The Global Catalogue of Microorganisms (GCM) 10K type strain sequencing project: providing services to taxonomists for standard genome sequencing and annotation.</title>
        <authorList>
            <consortium name="The Broad Institute Genomics Platform"/>
            <consortium name="The Broad Institute Genome Sequencing Center for Infectious Disease"/>
            <person name="Wu L."/>
            <person name="Ma J."/>
        </authorList>
    </citation>
    <scope>NUCLEOTIDE SEQUENCE [LARGE SCALE GENOMIC DNA]</scope>
    <source>
        <strain evidence="4">CGMCC 1.12811</strain>
    </source>
</reference>
<dbReference type="Proteomes" id="UP000658793">
    <property type="component" value="Unassembled WGS sequence"/>
</dbReference>
<protein>
    <recommendedName>
        <fullName evidence="2">CHRD domain-containing protein</fullName>
    </recommendedName>
</protein>
<dbReference type="EMBL" id="BMGA01000002">
    <property type="protein sequence ID" value="GGA71222.1"/>
    <property type="molecule type" value="Genomic_DNA"/>
</dbReference>
<name>A0ABQ1HCL5_9FLAO</name>
<dbReference type="InterPro" id="IPR010895">
    <property type="entry name" value="CHRD"/>
</dbReference>
<keyword evidence="4" id="KW-1185">Reference proteome</keyword>
<dbReference type="SMART" id="SM00754">
    <property type="entry name" value="CHRD"/>
    <property type="match status" value="1"/>
</dbReference>
<dbReference type="PROSITE" id="PS50933">
    <property type="entry name" value="CHRD"/>
    <property type="match status" value="1"/>
</dbReference>
<comment type="caution">
    <text evidence="3">The sequence shown here is derived from an EMBL/GenBank/DDBJ whole genome shotgun (WGS) entry which is preliminary data.</text>
</comment>
<accession>A0ABQ1HCL5</accession>
<evidence type="ECO:0000256" key="1">
    <source>
        <dbReference type="SAM" id="SignalP"/>
    </source>
</evidence>
<sequence length="165" mass="16983">MIMKRSILFLAIFIILSGLISCDSDNGNDSDPTPVIVTFNATLNGSSEVPGNTSTATGTAVLLYNKTSKIFTLTVNFSGITLTDAHIHKGAIGVDGGVIFPISDLTSPMNYTSMTLSAEQEADLMANLYYVNLHTAAFPGGEIRGQLITTNPGGGSGGGGSGGGY</sequence>
<organism evidence="3 4">
    <name type="scientific">Flavobacterium palustre</name>
    <dbReference type="NCBI Taxonomy" id="1476463"/>
    <lineage>
        <taxon>Bacteria</taxon>
        <taxon>Pseudomonadati</taxon>
        <taxon>Bacteroidota</taxon>
        <taxon>Flavobacteriia</taxon>
        <taxon>Flavobacteriales</taxon>
        <taxon>Flavobacteriaceae</taxon>
        <taxon>Flavobacterium</taxon>
    </lineage>
</organism>
<dbReference type="Pfam" id="PF07452">
    <property type="entry name" value="CHRD"/>
    <property type="match status" value="1"/>
</dbReference>
<feature type="domain" description="CHRD" evidence="2">
    <location>
        <begin position="35"/>
        <end position="152"/>
    </location>
</feature>
<feature type="signal peptide" evidence="1">
    <location>
        <begin position="1"/>
        <end position="23"/>
    </location>
</feature>
<proteinExistence type="predicted"/>